<gene>
    <name evidence="2" type="ORF">DV711_08685</name>
</gene>
<evidence type="ECO:0000259" key="1">
    <source>
        <dbReference type="Pfam" id="PF02036"/>
    </source>
</evidence>
<dbReference type="Proteomes" id="UP000253769">
    <property type="component" value="Unassembled WGS sequence"/>
</dbReference>
<dbReference type="SUPFAM" id="SSF55718">
    <property type="entry name" value="SCP-like"/>
    <property type="match status" value="1"/>
</dbReference>
<dbReference type="PANTHER" id="PTHR10094:SF25">
    <property type="entry name" value="SCP2 STEROL-BINDING DOMAIN-CONTAINING PROTEIN 1"/>
    <property type="match status" value="1"/>
</dbReference>
<dbReference type="Pfam" id="PF02036">
    <property type="entry name" value="SCP2"/>
    <property type="match status" value="1"/>
</dbReference>
<dbReference type="AlphaFoldDB" id="A0A369WNK8"/>
<keyword evidence="3" id="KW-1185">Reference proteome</keyword>
<dbReference type="PANTHER" id="PTHR10094">
    <property type="entry name" value="STEROL CARRIER PROTEIN 2 SCP-2 FAMILY PROTEIN"/>
    <property type="match status" value="1"/>
</dbReference>
<accession>A0A369WNK8</accession>
<sequence>MSMNQVDQFFEAMVARFQPQAAVDLDAVIQYRLAEGESYYLTVSDQRCVLDRGEHGAPCVTLKMKFDTLQKLGRGELDGMKAFMFGKLKVSGDMSLATRLAKLFPAG</sequence>
<organism evidence="2 3">
    <name type="scientific">Motiliproteus coralliicola</name>
    <dbReference type="NCBI Taxonomy" id="2283196"/>
    <lineage>
        <taxon>Bacteria</taxon>
        <taxon>Pseudomonadati</taxon>
        <taxon>Pseudomonadota</taxon>
        <taxon>Gammaproteobacteria</taxon>
        <taxon>Oceanospirillales</taxon>
        <taxon>Oceanospirillaceae</taxon>
        <taxon>Motiliproteus</taxon>
    </lineage>
</organism>
<feature type="domain" description="SCP2" evidence="1">
    <location>
        <begin position="19"/>
        <end position="104"/>
    </location>
</feature>
<comment type="caution">
    <text evidence="2">The sequence shown here is derived from an EMBL/GenBank/DDBJ whole genome shotgun (WGS) entry which is preliminary data.</text>
</comment>
<protein>
    <submittedName>
        <fullName evidence="2">SCP-2 family sterol carrier protein</fullName>
    </submittedName>
</protein>
<evidence type="ECO:0000313" key="3">
    <source>
        <dbReference type="Proteomes" id="UP000253769"/>
    </source>
</evidence>
<dbReference type="EMBL" id="QQOH01000002">
    <property type="protein sequence ID" value="RDE22649.1"/>
    <property type="molecule type" value="Genomic_DNA"/>
</dbReference>
<reference evidence="2 3" key="1">
    <citation type="submission" date="2018-07" db="EMBL/GenBank/DDBJ databases">
        <title>Motiliproteus coralliicola sp. nov., a bacterium isolated from Coral.</title>
        <authorList>
            <person name="Wang G."/>
        </authorList>
    </citation>
    <scope>NUCLEOTIDE SEQUENCE [LARGE SCALE GENOMIC DNA]</scope>
    <source>
        <strain evidence="2 3">C34</strain>
    </source>
</reference>
<name>A0A369WNK8_9GAMM</name>
<dbReference type="GO" id="GO:0005829">
    <property type="term" value="C:cytosol"/>
    <property type="evidence" value="ECO:0007669"/>
    <property type="project" value="TreeGrafter"/>
</dbReference>
<evidence type="ECO:0000313" key="2">
    <source>
        <dbReference type="EMBL" id="RDE22649.1"/>
    </source>
</evidence>
<dbReference type="OrthoDB" id="9809312at2"/>
<dbReference type="InterPro" id="IPR036527">
    <property type="entry name" value="SCP2_sterol-bd_dom_sf"/>
</dbReference>
<dbReference type="InterPro" id="IPR003033">
    <property type="entry name" value="SCP2_sterol-bd_dom"/>
</dbReference>
<proteinExistence type="predicted"/>
<dbReference type="Gene3D" id="3.30.1050.10">
    <property type="entry name" value="SCP2 sterol-binding domain"/>
    <property type="match status" value="1"/>
</dbReference>